<dbReference type="Proteomes" id="UP001295684">
    <property type="component" value="Unassembled WGS sequence"/>
</dbReference>
<dbReference type="InterPro" id="IPR016024">
    <property type="entry name" value="ARM-type_fold"/>
</dbReference>
<protein>
    <submittedName>
        <fullName evidence="1">Uncharacterized protein</fullName>
    </submittedName>
</protein>
<dbReference type="EMBL" id="CAMPGE010004274">
    <property type="protein sequence ID" value="CAI2363124.1"/>
    <property type="molecule type" value="Genomic_DNA"/>
</dbReference>
<organism evidence="1 2">
    <name type="scientific">Euplotes crassus</name>
    <dbReference type="NCBI Taxonomy" id="5936"/>
    <lineage>
        <taxon>Eukaryota</taxon>
        <taxon>Sar</taxon>
        <taxon>Alveolata</taxon>
        <taxon>Ciliophora</taxon>
        <taxon>Intramacronucleata</taxon>
        <taxon>Spirotrichea</taxon>
        <taxon>Hypotrichia</taxon>
        <taxon>Euplotida</taxon>
        <taxon>Euplotidae</taxon>
        <taxon>Moneuplotes</taxon>
    </lineage>
</organism>
<evidence type="ECO:0000313" key="2">
    <source>
        <dbReference type="Proteomes" id="UP001295684"/>
    </source>
</evidence>
<name>A0AAD1UCX0_EUPCR</name>
<evidence type="ECO:0000313" key="1">
    <source>
        <dbReference type="EMBL" id="CAI2363124.1"/>
    </source>
</evidence>
<dbReference type="InterPro" id="IPR011989">
    <property type="entry name" value="ARM-like"/>
</dbReference>
<dbReference type="Gene3D" id="1.25.10.10">
    <property type="entry name" value="Leucine-rich Repeat Variant"/>
    <property type="match status" value="1"/>
</dbReference>
<reference evidence="1" key="1">
    <citation type="submission" date="2023-07" db="EMBL/GenBank/DDBJ databases">
        <authorList>
            <consortium name="AG Swart"/>
            <person name="Singh M."/>
            <person name="Singh A."/>
            <person name="Seah K."/>
            <person name="Emmerich C."/>
        </authorList>
    </citation>
    <scope>NUCLEOTIDE SEQUENCE</scope>
    <source>
        <strain evidence="1">DP1</strain>
    </source>
</reference>
<proteinExistence type="predicted"/>
<comment type="caution">
    <text evidence="1">The sequence shown here is derived from an EMBL/GenBank/DDBJ whole genome shotgun (WGS) entry which is preliminary data.</text>
</comment>
<dbReference type="AlphaFoldDB" id="A0AAD1UCX0"/>
<keyword evidence="2" id="KW-1185">Reference proteome</keyword>
<accession>A0AAD1UCX0</accession>
<dbReference type="SUPFAM" id="SSF48371">
    <property type="entry name" value="ARM repeat"/>
    <property type="match status" value="1"/>
</dbReference>
<gene>
    <name evidence="1" type="ORF">ECRASSUSDP1_LOCUS4454</name>
</gene>
<sequence>MRTKTSREQEFLQVTDLGKVKRKRELYMVNLRKKCRSKRFNQRRFCRIEENDNTQLLMSCLKSLGVYDMSTSDRFSEIIEILKRSEDLEIVSKCITVFKLLAKEICEEENYKDSDIRDFLVPIINYDCMKKYEFVLKSDCDLPQKIVALNLLSFVIRSLNNINKADVFEIENTLVSVFISLIPDEETVITEDLAKFTQEILDCLVDICYSTNNALCFHQSHILENLTELVKNLNNWKLRIENSDRSESSHSTHEDEDLVQIQELLYELSVTLATKLPRDNDIEMVNFLKEIDLESAFLGKSPSESCGTHLLELACKLCENDFFTEEILGIVPLSTIVKICEDCNDKSLVKVHETLANILSHENTKYVEEADSVTGGPSLLSIIKQDINTGDELYGSEGLYMLENALCSDKFYLKFLDDYEIIEILISIFKESSSTPDCIVRLVCKIILDIFKKDYYECIKIFQEQGLNDMVLEKLDSNVSHKNILVLEYILKIAHEIINRNDANSIIFTEQRGLELVSRIMDDFPVQDIQDICMSCLECTSDPEGLDKHMDTLYGN</sequence>